<sequence length="79" mass="9156">MKNTIEIPTGSAEILSEVLDRFNTTYKVNFKILSFEDRDGVEFGIVEITENTSNNMIFMFGFFWGAKVNLLRQQGKIDW</sequence>
<evidence type="ECO:0000313" key="2">
    <source>
        <dbReference type="Proteomes" id="UP000243136"/>
    </source>
</evidence>
<dbReference type="EMBL" id="CP022388">
    <property type="protein sequence ID" value="ATA91585.1"/>
    <property type="molecule type" value="Genomic_DNA"/>
</dbReference>
<dbReference type="AlphaFoldDB" id="A0A250G4A1"/>
<dbReference type="RefSeq" id="WP_013997998.1">
    <property type="nucleotide sequence ID" value="NZ_CP022388.1"/>
</dbReference>
<name>A0A250G4A1_9FLAO</name>
<reference evidence="2" key="1">
    <citation type="submission" date="2017-06" db="EMBL/GenBank/DDBJ databases">
        <title>Capnocytophaga spp. assemblies.</title>
        <authorList>
            <person name="Gulvik C.A."/>
        </authorList>
    </citation>
    <scope>NUCLEOTIDE SEQUENCE [LARGE SCALE GENOMIC DNA]</scope>
    <source>
        <strain evidence="2">H5594</strain>
    </source>
</reference>
<protein>
    <submittedName>
        <fullName evidence="1">Uncharacterized protein</fullName>
    </submittedName>
</protein>
<accession>A0A250G4A1</accession>
<proteinExistence type="predicted"/>
<evidence type="ECO:0000313" key="1">
    <source>
        <dbReference type="EMBL" id="ATA91585.1"/>
    </source>
</evidence>
<gene>
    <name evidence="1" type="ORF">CGC56_05015</name>
</gene>
<organism evidence="1 2">
    <name type="scientific">Capnocytophaga canimorsus</name>
    <dbReference type="NCBI Taxonomy" id="28188"/>
    <lineage>
        <taxon>Bacteria</taxon>
        <taxon>Pseudomonadati</taxon>
        <taxon>Bacteroidota</taxon>
        <taxon>Flavobacteriia</taxon>
        <taxon>Flavobacteriales</taxon>
        <taxon>Flavobacteriaceae</taxon>
        <taxon>Capnocytophaga</taxon>
    </lineage>
</organism>
<dbReference type="Proteomes" id="UP000243136">
    <property type="component" value="Chromosome"/>
</dbReference>